<protein>
    <submittedName>
        <fullName evidence="6">Ankyrin repeat-containing protein, putative</fullName>
    </submittedName>
</protein>
<dbReference type="PANTHER" id="PTHR24171:SF9">
    <property type="entry name" value="ANKYRIN REPEAT DOMAIN-CONTAINING PROTEIN 39"/>
    <property type="match status" value="1"/>
</dbReference>
<dbReference type="Pfam" id="PF22939">
    <property type="entry name" value="WHD_GPIID"/>
    <property type="match status" value="1"/>
</dbReference>
<dbReference type="OrthoDB" id="4772757at2759"/>
<dbReference type="Pfam" id="PF12796">
    <property type="entry name" value="Ank_2"/>
    <property type="match status" value="3"/>
</dbReference>
<dbReference type="PROSITE" id="PS50088">
    <property type="entry name" value="ANK_REPEAT"/>
    <property type="match status" value="7"/>
</dbReference>
<dbReference type="Pfam" id="PF00023">
    <property type="entry name" value="Ank"/>
    <property type="match status" value="1"/>
</dbReference>
<dbReference type="PRINTS" id="PR01415">
    <property type="entry name" value="ANKYRIN"/>
</dbReference>
<dbReference type="PANTHER" id="PTHR24171">
    <property type="entry name" value="ANKYRIN REPEAT DOMAIN-CONTAINING PROTEIN 39-RELATED"/>
    <property type="match status" value="1"/>
</dbReference>
<gene>
    <name evidence="6" type="ORF">TSTA_068110</name>
</gene>
<keyword evidence="2 3" id="KW-0040">ANK repeat</keyword>
<sequence length="680" mass="76738">MWRIFMATISDGTFRNTICVFDALDECRDRDKKLLIEKLRGFHVRRLATQRNWLKFLVTSRPYDDIQDLFRPVIDLFPQIHLRGEEENDQIRREINLVVKVKRRLEKELTEMKHHTYLWLYLAIDDIKRTLKDSFRPRLEKIPPLPKSVPEAYERILCRVTADQKPKVEMILRIIVGARRPLTIQEMAMALGVATFPNAETAAEAGLCPDGLDKKIRQLCGLFIFIRDSKVYLIHQTAREFLISQHVRSASFHWYLEPHTTEVQMTNICVRYLLMNDLVSNREKLVRSLLEYSAENWADHSRNVLSLEKELVQQVWKLYNVAIDQFHLWFPIFWKEAMRYSKDPGMNAMHLAAFNGHQEILSLITVNEQGAINRVDRSGTNALQWACLRGHFDIVQRLLEKGANVNAKGGKYGNALYAAAEGGHIHIVQTLLEKGANVNAQDKINGSALQAAAYEGHLEIVERLLEKGADVSAKGGRYGNALQAAAYRGHLEIIERLLEKGADVNAEGGEYGNALQAAAYGGHLEIFQRLLEKEADANAEGGFYGTAIQAAANGGHLEIFERLLEKGADANAKGGRYGNALQAAAYGGYLEIVDRLLEKGADVNAKGGEYGNALQAAAYGGHLEIVDRLLEKRADVNAKGARYGNALFAATCGRHLDIVKRLRERKPNFNPQREEFGNSR</sequence>
<dbReference type="InterPro" id="IPR002110">
    <property type="entry name" value="Ankyrin_rpt"/>
</dbReference>
<dbReference type="GeneID" id="8107372"/>
<dbReference type="InterPro" id="IPR036770">
    <property type="entry name" value="Ankyrin_rpt-contain_sf"/>
</dbReference>
<feature type="repeat" description="ANK" evidence="3">
    <location>
        <begin position="444"/>
        <end position="476"/>
    </location>
</feature>
<name>B8LYM6_TALSN</name>
<dbReference type="HOGENOM" id="CLU_027083_0_0_1"/>
<evidence type="ECO:0000256" key="2">
    <source>
        <dbReference type="ARBA" id="ARBA00023043"/>
    </source>
</evidence>
<keyword evidence="7" id="KW-1185">Reference proteome</keyword>
<proteinExistence type="predicted"/>
<evidence type="ECO:0000313" key="6">
    <source>
        <dbReference type="EMBL" id="EED23384.1"/>
    </source>
</evidence>
<feature type="domain" description="GPI inositol-deacylase winged helix" evidence="4">
    <location>
        <begin position="162"/>
        <end position="249"/>
    </location>
</feature>
<dbReference type="OMA" id="MATISDG"/>
<dbReference type="RefSeq" id="XP_002340771.1">
    <property type="nucleotide sequence ID" value="XM_002340730.1"/>
</dbReference>
<dbReference type="EMBL" id="EQ962652">
    <property type="protein sequence ID" value="EED23384.1"/>
    <property type="molecule type" value="Genomic_DNA"/>
</dbReference>
<feature type="repeat" description="ANK" evidence="3">
    <location>
        <begin position="477"/>
        <end position="509"/>
    </location>
</feature>
<evidence type="ECO:0000256" key="1">
    <source>
        <dbReference type="ARBA" id="ARBA00022737"/>
    </source>
</evidence>
<dbReference type="Proteomes" id="UP000001745">
    <property type="component" value="Unassembled WGS sequence"/>
</dbReference>
<dbReference type="InterPro" id="IPR054471">
    <property type="entry name" value="GPIID_WHD"/>
</dbReference>
<feature type="repeat" description="ANK" evidence="3">
    <location>
        <begin position="609"/>
        <end position="641"/>
    </location>
</feature>
<dbReference type="InParanoid" id="B8LYM6"/>
<feature type="repeat" description="ANK" evidence="3">
    <location>
        <begin position="546"/>
        <end position="575"/>
    </location>
</feature>
<dbReference type="Gene3D" id="1.25.40.20">
    <property type="entry name" value="Ankyrin repeat-containing domain"/>
    <property type="match status" value="3"/>
</dbReference>
<evidence type="ECO:0000259" key="5">
    <source>
        <dbReference type="Pfam" id="PF24883"/>
    </source>
</evidence>
<evidence type="ECO:0000256" key="3">
    <source>
        <dbReference type="PROSITE-ProRule" id="PRU00023"/>
    </source>
</evidence>
<feature type="repeat" description="ANK" evidence="3">
    <location>
        <begin position="411"/>
        <end position="443"/>
    </location>
</feature>
<organism evidence="6 7">
    <name type="scientific">Talaromyces stipitatus (strain ATCC 10500 / CBS 375.48 / QM 6759 / NRRL 1006)</name>
    <name type="common">Penicillium stipitatum</name>
    <dbReference type="NCBI Taxonomy" id="441959"/>
    <lineage>
        <taxon>Eukaryota</taxon>
        <taxon>Fungi</taxon>
        <taxon>Dikarya</taxon>
        <taxon>Ascomycota</taxon>
        <taxon>Pezizomycotina</taxon>
        <taxon>Eurotiomycetes</taxon>
        <taxon>Eurotiomycetidae</taxon>
        <taxon>Eurotiales</taxon>
        <taxon>Trichocomaceae</taxon>
        <taxon>Talaromyces</taxon>
        <taxon>Talaromyces sect. Talaromyces</taxon>
    </lineage>
</organism>
<reference evidence="7" key="1">
    <citation type="journal article" date="2015" name="Genome Announc.">
        <title>Genome sequence of the AIDS-associated pathogen Penicillium marneffei (ATCC18224) and its near taxonomic relative Talaromyces stipitatus (ATCC10500).</title>
        <authorList>
            <person name="Nierman W.C."/>
            <person name="Fedorova-Abrams N.D."/>
            <person name="Andrianopoulos A."/>
        </authorList>
    </citation>
    <scope>NUCLEOTIDE SEQUENCE [LARGE SCALE GENOMIC DNA]</scope>
    <source>
        <strain evidence="7">ATCC 10500 / CBS 375.48 / QM 6759 / NRRL 1006</strain>
    </source>
</reference>
<dbReference type="Pfam" id="PF24883">
    <property type="entry name" value="NPHP3_N"/>
    <property type="match status" value="1"/>
</dbReference>
<feature type="repeat" description="ANK" evidence="3">
    <location>
        <begin position="576"/>
        <end position="608"/>
    </location>
</feature>
<keyword evidence="1" id="KW-0677">Repeat</keyword>
<dbReference type="AlphaFoldDB" id="B8LYM6"/>
<dbReference type="SMART" id="SM00248">
    <property type="entry name" value="ANK"/>
    <property type="match status" value="10"/>
</dbReference>
<feature type="repeat" description="ANK" evidence="3">
    <location>
        <begin position="378"/>
        <end position="410"/>
    </location>
</feature>
<dbReference type="STRING" id="441959.B8LYM6"/>
<dbReference type="PROSITE" id="PS50297">
    <property type="entry name" value="ANK_REP_REGION"/>
    <property type="match status" value="7"/>
</dbReference>
<dbReference type="InterPro" id="IPR056884">
    <property type="entry name" value="NPHP3-like_N"/>
</dbReference>
<evidence type="ECO:0000259" key="4">
    <source>
        <dbReference type="Pfam" id="PF22939"/>
    </source>
</evidence>
<dbReference type="Pfam" id="PF13637">
    <property type="entry name" value="Ank_4"/>
    <property type="match status" value="1"/>
</dbReference>
<accession>B8LYM6</accession>
<evidence type="ECO:0000313" key="7">
    <source>
        <dbReference type="Proteomes" id="UP000001745"/>
    </source>
</evidence>
<dbReference type="PhylomeDB" id="B8LYM6"/>
<feature type="domain" description="Nephrocystin 3-like N-terminal" evidence="5">
    <location>
        <begin position="6"/>
        <end position="61"/>
    </location>
</feature>
<dbReference type="eggNOG" id="KOG0502">
    <property type="taxonomic scope" value="Eukaryota"/>
</dbReference>
<dbReference type="VEuPathDB" id="FungiDB:TSTA_068110"/>
<dbReference type="SUPFAM" id="SSF48403">
    <property type="entry name" value="Ankyrin repeat"/>
    <property type="match status" value="1"/>
</dbReference>